<evidence type="ECO:0000256" key="6">
    <source>
        <dbReference type="ARBA" id="ARBA00022759"/>
    </source>
</evidence>
<dbReference type="InterPro" id="IPR012337">
    <property type="entry name" value="RNaseH-like_sf"/>
</dbReference>
<keyword evidence="7" id="KW-0378">Hydrolase</keyword>
<dbReference type="GO" id="GO:0003676">
    <property type="term" value="F:nucleic acid binding"/>
    <property type="evidence" value="ECO:0007669"/>
    <property type="project" value="InterPro"/>
</dbReference>
<dbReference type="eggNOG" id="COG3341">
    <property type="taxonomic scope" value="Bacteria"/>
</dbReference>
<comment type="similarity">
    <text evidence="2">Belongs to the RNase H family.</text>
</comment>
<dbReference type="RefSeq" id="WP_034529566.1">
    <property type="nucleotide sequence ID" value="NZ_JGZP01000016.1"/>
</dbReference>
<dbReference type="EC" id="3.1.26.4" evidence="3"/>
<dbReference type="Gene3D" id="3.40.970.10">
    <property type="entry name" value="Ribonuclease H1, N-terminal domain"/>
    <property type="match status" value="1"/>
</dbReference>
<dbReference type="InterPro" id="IPR002156">
    <property type="entry name" value="RNaseH_domain"/>
</dbReference>
<dbReference type="GO" id="GO:0043137">
    <property type="term" value="P:DNA replication, removal of RNA primer"/>
    <property type="evidence" value="ECO:0007669"/>
    <property type="project" value="TreeGrafter"/>
</dbReference>
<organism evidence="9 10">
    <name type="scientific">Bifidobacterium stellenboschense</name>
    <dbReference type="NCBI Taxonomy" id="762211"/>
    <lineage>
        <taxon>Bacteria</taxon>
        <taxon>Bacillati</taxon>
        <taxon>Actinomycetota</taxon>
        <taxon>Actinomycetes</taxon>
        <taxon>Bifidobacteriales</taxon>
        <taxon>Bifidobacteriaceae</taxon>
        <taxon>Bifidobacterium</taxon>
    </lineage>
</organism>
<dbReference type="Pfam" id="PF00075">
    <property type="entry name" value="RNase_H"/>
    <property type="match status" value="1"/>
</dbReference>
<comment type="catalytic activity">
    <reaction evidence="1">
        <text>Endonucleolytic cleavage to 5'-phosphomonoester.</text>
        <dbReference type="EC" id="3.1.26.4"/>
    </reaction>
</comment>
<dbReference type="PROSITE" id="PS50879">
    <property type="entry name" value="RNASE_H_1"/>
    <property type="match status" value="1"/>
</dbReference>
<dbReference type="InterPro" id="IPR037056">
    <property type="entry name" value="RNase_H1_N_sf"/>
</dbReference>
<evidence type="ECO:0000313" key="10">
    <source>
        <dbReference type="Proteomes" id="UP000029004"/>
    </source>
</evidence>
<name>A0A087DJM7_9BIFI</name>
<comment type="caution">
    <text evidence="9">The sequence shown here is derived from an EMBL/GenBank/DDBJ whole genome shotgun (WGS) entry which is preliminary data.</text>
</comment>
<evidence type="ECO:0000256" key="3">
    <source>
        <dbReference type="ARBA" id="ARBA00012180"/>
    </source>
</evidence>
<dbReference type="SUPFAM" id="SSF55658">
    <property type="entry name" value="L9 N-domain-like"/>
    <property type="match status" value="1"/>
</dbReference>
<keyword evidence="5" id="KW-0479">Metal-binding</keyword>
<dbReference type="InterPro" id="IPR050092">
    <property type="entry name" value="RNase_H"/>
</dbReference>
<evidence type="ECO:0000259" key="8">
    <source>
        <dbReference type="PROSITE" id="PS50879"/>
    </source>
</evidence>
<dbReference type="InterPro" id="IPR036397">
    <property type="entry name" value="RNaseH_sf"/>
</dbReference>
<proteinExistence type="inferred from homology"/>
<evidence type="ECO:0000256" key="7">
    <source>
        <dbReference type="ARBA" id="ARBA00022801"/>
    </source>
</evidence>
<reference evidence="9 10" key="1">
    <citation type="submission" date="2014-03" db="EMBL/GenBank/DDBJ databases">
        <title>Genomics of Bifidobacteria.</title>
        <authorList>
            <person name="Ventura M."/>
            <person name="Milani C."/>
            <person name="Lugli G.A."/>
        </authorList>
    </citation>
    <scope>NUCLEOTIDE SEQUENCE [LARGE SCALE GENOMIC DNA]</scope>
    <source>
        <strain evidence="9 10">DSM 23968</strain>
    </source>
</reference>
<keyword evidence="6" id="KW-0255">Endonuclease</keyword>
<evidence type="ECO:0000256" key="4">
    <source>
        <dbReference type="ARBA" id="ARBA00022722"/>
    </source>
</evidence>
<dbReference type="EMBL" id="JGZP01000016">
    <property type="protein sequence ID" value="KFI95727.1"/>
    <property type="molecule type" value="Genomic_DNA"/>
</dbReference>
<dbReference type="Proteomes" id="UP000029004">
    <property type="component" value="Unassembled WGS sequence"/>
</dbReference>
<keyword evidence="10" id="KW-1185">Reference proteome</keyword>
<dbReference type="GO" id="GO:0004523">
    <property type="term" value="F:RNA-DNA hybrid ribonuclease activity"/>
    <property type="evidence" value="ECO:0007669"/>
    <property type="project" value="UniProtKB-EC"/>
</dbReference>
<evidence type="ECO:0000256" key="1">
    <source>
        <dbReference type="ARBA" id="ARBA00000077"/>
    </source>
</evidence>
<sequence>MGKKFYAGRSGSKTGIYEDWEECKSHSYNLCKKFDTRAEAEQFLADSYEMSYGDAEFVMPESCYAFTDGSTHSDANGNVDKVGYGVLLVDQNGKEHRWKDSCADPAMLKDRNSAGEVMGATVAIEKAMELGMTKLVILHDYLNIFTWGTGLYEDNGAAGVSKYIETCRKAKEHGLAITFVHVKGHSGASGNDEVDRLANEAVGNC</sequence>
<dbReference type="OrthoDB" id="7845843at2"/>
<dbReference type="SUPFAM" id="SSF53098">
    <property type="entry name" value="Ribonuclease H-like"/>
    <property type="match status" value="1"/>
</dbReference>
<dbReference type="PANTHER" id="PTHR10642:SF26">
    <property type="entry name" value="RIBONUCLEASE H1"/>
    <property type="match status" value="1"/>
</dbReference>
<dbReference type="AlphaFoldDB" id="A0A087DJM7"/>
<dbReference type="Pfam" id="PF01693">
    <property type="entry name" value="Cauli_VI"/>
    <property type="match status" value="1"/>
</dbReference>
<feature type="domain" description="RNase H type-1" evidence="8">
    <location>
        <begin position="59"/>
        <end position="203"/>
    </location>
</feature>
<dbReference type="GO" id="GO:0046872">
    <property type="term" value="F:metal ion binding"/>
    <property type="evidence" value="ECO:0007669"/>
    <property type="project" value="UniProtKB-KW"/>
</dbReference>
<evidence type="ECO:0000256" key="2">
    <source>
        <dbReference type="ARBA" id="ARBA00005300"/>
    </source>
</evidence>
<keyword evidence="4" id="KW-0540">Nuclease</keyword>
<gene>
    <name evidence="9" type="ORF">BSTEL_0533</name>
</gene>
<dbReference type="PANTHER" id="PTHR10642">
    <property type="entry name" value="RIBONUCLEASE H1"/>
    <property type="match status" value="1"/>
</dbReference>
<dbReference type="STRING" id="762211.BSTEL_0533"/>
<dbReference type="Gene3D" id="3.30.420.10">
    <property type="entry name" value="Ribonuclease H-like superfamily/Ribonuclease H"/>
    <property type="match status" value="1"/>
</dbReference>
<dbReference type="InterPro" id="IPR009027">
    <property type="entry name" value="Ribosomal_bL9/RNase_H1_N"/>
</dbReference>
<evidence type="ECO:0000256" key="5">
    <source>
        <dbReference type="ARBA" id="ARBA00022723"/>
    </source>
</evidence>
<protein>
    <recommendedName>
        <fullName evidence="3">ribonuclease H</fullName>
        <ecNumber evidence="3">3.1.26.4</ecNumber>
    </recommendedName>
</protein>
<dbReference type="InterPro" id="IPR011320">
    <property type="entry name" value="RNase_H1_N"/>
</dbReference>
<evidence type="ECO:0000313" key="9">
    <source>
        <dbReference type="EMBL" id="KFI95727.1"/>
    </source>
</evidence>
<accession>A0A087DJM7</accession>